<proteinExistence type="predicted"/>
<protein>
    <submittedName>
        <fullName evidence="1">Uncharacterized protein</fullName>
    </submittedName>
</protein>
<evidence type="ECO:0000313" key="1">
    <source>
        <dbReference type="EMBL" id="MBX35687.1"/>
    </source>
</evidence>
<dbReference type="AlphaFoldDB" id="A0A2P2MZP6"/>
<dbReference type="EMBL" id="GGEC01055203">
    <property type="protein sequence ID" value="MBX35687.1"/>
    <property type="molecule type" value="Transcribed_RNA"/>
</dbReference>
<name>A0A2P2MZP6_RHIMU</name>
<accession>A0A2P2MZP6</accession>
<organism evidence="1">
    <name type="scientific">Rhizophora mucronata</name>
    <name type="common">Asiatic mangrove</name>
    <dbReference type="NCBI Taxonomy" id="61149"/>
    <lineage>
        <taxon>Eukaryota</taxon>
        <taxon>Viridiplantae</taxon>
        <taxon>Streptophyta</taxon>
        <taxon>Embryophyta</taxon>
        <taxon>Tracheophyta</taxon>
        <taxon>Spermatophyta</taxon>
        <taxon>Magnoliopsida</taxon>
        <taxon>eudicotyledons</taxon>
        <taxon>Gunneridae</taxon>
        <taxon>Pentapetalae</taxon>
        <taxon>rosids</taxon>
        <taxon>fabids</taxon>
        <taxon>Malpighiales</taxon>
        <taxon>Rhizophoraceae</taxon>
        <taxon>Rhizophora</taxon>
    </lineage>
</organism>
<sequence>MPHANFHEAICSNVIACSSLNSMFLIEKHVASKLISLTKRSIIATSTSTTAI</sequence>
<reference evidence="1" key="1">
    <citation type="submission" date="2018-02" db="EMBL/GenBank/DDBJ databases">
        <title>Rhizophora mucronata_Transcriptome.</title>
        <authorList>
            <person name="Meera S.P."/>
            <person name="Sreeshan A."/>
            <person name="Augustine A."/>
        </authorList>
    </citation>
    <scope>NUCLEOTIDE SEQUENCE</scope>
    <source>
        <tissue evidence="1">Leaf</tissue>
    </source>
</reference>